<accession>A0A516SCC0</accession>
<evidence type="ECO:0000256" key="1">
    <source>
        <dbReference type="SAM" id="MobiDB-lite"/>
    </source>
</evidence>
<proteinExistence type="predicted"/>
<gene>
    <name evidence="2" type="ORF">FNU76_05195</name>
</gene>
<name>A0A516SCC0_9NEIS</name>
<feature type="region of interest" description="Disordered" evidence="1">
    <location>
        <begin position="13"/>
        <end position="47"/>
    </location>
</feature>
<organism evidence="2 3">
    <name type="scientific">Chitinimonas arctica</name>
    <dbReference type="NCBI Taxonomy" id="2594795"/>
    <lineage>
        <taxon>Bacteria</taxon>
        <taxon>Pseudomonadati</taxon>
        <taxon>Pseudomonadota</taxon>
        <taxon>Betaproteobacteria</taxon>
        <taxon>Neisseriales</taxon>
        <taxon>Chitinibacteraceae</taxon>
        <taxon>Chitinimonas</taxon>
    </lineage>
</organism>
<evidence type="ECO:0000313" key="2">
    <source>
        <dbReference type="EMBL" id="QDQ25794.1"/>
    </source>
</evidence>
<dbReference type="KEGG" id="cari:FNU76_05195"/>
<dbReference type="EMBL" id="CP041730">
    <property type="protein sequence ID" value="QDQ25794.1"/>
    <property type="molecule type" value="Genomic_DNA"/>
</dbReference>
<dbReference type="RefSeq" id="WP_143856719.1">
    <property type="nucleotide sequence ID" value="NZ_CP041730.1"/>
</dbReference>
<sequence>MDLSRNVKVSNYPIIPSGLLNPGGSGNPIKPNNRKDANPTAPDGAGKLGAYKVAAGKAEIHPSPFPTQSGPSQGDEISRLLAEMNITATSPYRTQTDSNLIIRRNDSDTVQVPQTQSWGIYHSVPRDVSVFLLRTLQQCKECAKKGLGGVERIGYGGVVFKRDMTAERSKYQGHGEYDNHSDFEPLNQPEGALKQLSLGEIHMVWGSTSQVAIQAKYEKNGPYMQFELSRSGELVIAMKDVPTPHCRQAEQAPAGASALNTRQTATAADVRERASERVAVCVGKSHGMARNIPAKLVEFAGEAIPQFEECGKKGLFEIEMIQAGGIVFRHDKKRDESIQMGMNEYENIYHFEPMDKSRSDFAEFTLDEVCVRVGGWCPQVTVRASNGVISLGFGREKAKSSQLVIVDE</sequence>
<keyword evidence="3" id="KW-1185">Reference proteome</keyword>
<dbReference type="Proteomes" id="UP000317550">
    <property type="component" value="Chromosome"/>
</dbReference>
<protein>
    <submittedName>
        <fullName evidence="2">Uncharacterized protein</fullName>
    </submittedName>
</protein>
<dbReference type="AlphaFoldDB" id="A0A516SCC0"/>
<evidence type="ECO:0000313" key="3">
    <source>
        <dbReference type="Proteomes" id="UP000317550"/>
    </source>
</evidence>
<reference evidence="3" key="1">
    <citation type="submission" date="2019-07" db="EMBL/GenBank/DDBJ databases">
        <title>Chitinimonas sp. nov., isolated from Ny-Alesund, arctica soil.</title>
        <authorList>
            <person name="Xu Q."/>
            <person name="Peng F."/>
        </authorList>
    </citation>
    <scope>NUCLEOTIDE SEQUENCE [LARGE SCALE GENOMIC DNA]</scope>
    <source>
        <strain evidence="3">R3-44</strain>
    </source>
</reference>